<dbReference type="PROSITE" id="PS51013">
    <property type="entry name" value="PANNEXIN"/>
    <property type="match status" value="1"/>
</dbReference>
<dbReference type="Pfam" id="PF00876">
    <property type="entry name" value="Innexin"/>
    <property type="match status" value="1"/>
</dbReference>
<dbReference type="GO" id="GO:0005886">
    <property type="term" value="C:plasma membrane"/>
    <property type="evidence" value="ECO:0007669"/>
    <property type="project" value="UniProtKB-SubCell"/>
</dbReference>
<feature type="transmembrane region" description="Helical" evidence="9">
    <location>
        <begin position="121"/>
        <end position="140"/>
    </location>
</feature>
<feature type="non-terminal residue" evidence="10">
    <location>
        <position position="407"/>
    </location>
</feature>
<dbReference type="GO" id="GO:0005243">
    <property type="term" value="F:gap junction channel activity"/>
    <property type="evidence" value="ECO:0007669"/>
    <property type="project" value="TreeGrafter"/>
</dbReference>
<keyword evidence="7 9" id="KW-0472">Membrane</keyword>
<dbReference type="STRING" id="10195.A0A3M7P211"/>
<keyword evidence="4 9" id="KW-0812">Transmembrane</keyword>
<evidence type="ECO:0000256" key="3">
    <source>
        <dbReference type="ARBA" id="ARBA00022475"/>
    </source>
</evidence>
<keyword evidence="3" id="KW-1003">Cell membrane</keyword>
<dbReference type="InterPro" id="IPR000990">
    <property type="entry name" value="Innexin"/>
</dbReference>
<dbReference type="PRINTS" id="PR01262">
    <property type="entry name" value="INNEXIN"/>
</dbReference>
<reference evidence="10 11" key="1">
    <citation type="journal article" date="2018" name="Sci. Rep.">
        <title>Genomic signatures of local adaptation to the degree of environmental predictability in rotifers.</title>
        <authorList>
            <person name="Franch-Gras L."/>
            <person name="Hahn C."/>
            <person name="Garcia-Roger E.M."/>
            <person name="Carmona M.J."/>
            <person name="Serra M."/>
            <person name="Gomez A."/>
        </authorList>
    </citation>
    <scope>NUCLEOTIDE SEQUENCE [LARGE SCALE GENOMIC DNA]</scope>
    <source>
        <strain evidence="10">HYR1</strain>
    </source>
</reference>
<evidence type="ECO:0000256" key="5">
    <source>
        <dbReference type="ARBA" id="ARBA00022989"/>
    </source>
</evidence>
<gene>
    <name evidence="9" type="primary">inx</name>
    <name evidence="10" type="ORF">BpHYR1_020719</name>
</gene>
<evidence type="ECO:0000313" key="10">
    <source>
        <dbReference type="EMBL" id="RMZ92837.1"/>
    </source>
</evidence>
<evidence type="ECO:0000256" key="6">
    <source>
        <dbReference type="ARBA" id="ARBA00023065"/>
    </source>
</evidence>
<accession>A0A3M7P211</accession>
<comment type="function">
    <text evidence="9">Structural component of the gap junctions.</text>
</comment>
<evidence type="ECO:0000256" key="8">
    <source>
        <dbReference type="ARBA" id="ARBA00023303"/>
    </source>
</evidence>
<dbReference type="PANTHER" id="PTHR11893">
    <property type="entry name" value="INNEXIN"/>
    <property type="match status" value="1"/>
</dbReference>
<keyword evidence="6 9" id="KW-0406">Ion transport</keyword>
<dbReference type="Proteomes" id="UP000276133">
    <property type="component" value="Unassembled WGS sequence"/>
</dbReference>
<feature type="transmembrane region" description="Helical" evidence="9">
    <location>
        <begin position="226"/>
        <end position="251"/>
    </location>
</feature>
<proteinExistence type="inferred from homology"/>
<comment type="caution">
    <text evidence="10">The sequence shown here is derived from an EMBL/GenBank/DDBJ whole genome shotgun (WGS) entry which is preliminary data.</text>
</comment>
<evidence type="ECO:0000256" key="7">
    <source>
        <dbReference type="ARBA" id="ARBA00023136"/>
    </source>
</evidence>
<comment type="subcellular location">
    <subcellularLocation>
        <location evidence="1 9">Cell membrane</location>
        <topology evidence="1 9">Multi-pass membrane protein</topology>
    </subcellularLocation>
</comment>
<dbReference type="GO" id="GO:0034220">
    <property type="term" value="P:monoatomic ion transmembrane transport"/>
    <property type="evidence" value="ECO:0007669"/>
    <property type="project" value="UniProtKB-KW"/>
</dbReference>
<organism evidence="10 11">
    <name type="scientific">Brachionus plicatilis</name>
    <name type="common">Marine rotifer</name>
    <name type="synonym">Brachionus muelleri</name>
    <dbReference type="NCBI Taxonomy" id="10195"/>
    <lineage>
        <taxon>Eukaryota</taxon>
        <taxon>Metazoa</taxon>
        <taxon>Spiralia</taxon>
        <taxon>Gnathifera</taxon>
        <taxon>Rotifera</taxon>
        <taxon>Eurotatoria</taxon>
        <taxon>Monogononta</taxon>
        <taxon>Pseudotrocha</taxon>
        <taxon>Ploima</taxon>
        <taxon>Brachionidae</taxon>
        <taxon>Brachionus</taxon>
    </lineage>
</organism>
<keyword evidence="2 9" id="KW-0813">Transport</keyword>
<evidence type="ECO:0000256" key="9">
    <source>
        <dbReference type="RuleBase" id="RU010713"/>
    </source>
</evidence>
<comment type="caution">
    <text evidence="9">Lacks conserved residue(s) required for the propagation of feature annotation.</text>
</comment>
<evidence type="ECO:0000256" key="1">
    <source>
        <dbReference type="ARBA" id="ARBA00004651"/>
    </source>
</evidence>
<protein>
    <recommendedName>
        <fullName evidence="9">Innexin</fullName>
    </recommendedName>
</protein>
<feature type="transmembrane region" description="Helical" evidence="9">
    <location>
        <begin position="329"/>
        <end position="353"/>
    </location>
</feature>
<keyword evidence="8 9" id="KW-0407">Ion channel</keyword>
<dbReference type="PANTHER" id="PTHR11893:SF36">
    <property type="entry name" value="INNEXIN-5"/>
    <property type="match status" value="1"/>
</dbReference>
<evidence type="ECO:0000256" key="4">
    <source>
        <dbReference type="ARBA" id="ARBA00022692"/>
    </source>
</evidence>
<dbReference type="GO" id="GO:0005921">
    <property type="term" value="C:gap junction"/>
    <property type="evidence" value="ECO:0007669"/>
    <property type="project" value="UniProtKB-UniRule"/>
</dbReference>
<dbReference type="AlphaFoldDB" id="A0A3M7P211"/>
<keyword evidence="5 9" id="KW-1133">Transmembrane helix</keyword>
<evidence type="ECO:0000313" key="11">
    <source>
        <dbReference type="Proteomes" id="UP000276133"/>
    </source>
</evidence>
<dbReference type="EMBL" id="REGN01014271">
    <property type="protein sequence ID" value="RMZ92837.1"/>
    <property type="molecule type" value="Genomic_DNA"/>
</dbReference>
<comment type="similarity">
    <text evidence="9">Belongs to the pannexin family.</text>
</comment>
<name>A0A3M7P211_BRAPC</name>
<sequence>MGFLKNILNTDDLDDVYIYQSSYLDMADKLNWQITVNILLVFTFLVSNLKSFVHKIISCTVPIYFSDNQEEYANLACYISNKFFVDDTERVIISQNFTPEPIGFDNKILISNDGKETPVVVSYYIWVPYILVVQALLFLFTKHIWIYLFRTLTYLDIKELCRSAEMCKNVKSIVVVDSVDKVLSLSEELIENPHLNYLITELGKLIYPIEPNSGSLLHKIRDRRLCIAYVVVKILNFFNMLIQVILIRIFLQTDLYNLTLKPIWKFLVDIFLLFGSPQLDSRNELIDPKASYLPSSIYFPLKSMCIFRIRELTKTNSYAVMCSLPINLFIQYMFVFFSIWYLALLVINFYYLFKWVRMFGNDSEYDYVKKNLLKGFRLNLQGYKIKDCSTLRHCRENFDKLNFKNCS</sequence>
<evidence type="ECO:0000256" key="2">
    <source>
        <dbReference type="ARBA" id="ARBA00022448"/>
    </source>
</evidence>
<keyword evidence="11" id="KW-1185">Reference proteome</keyword>